<dbReference type="GO" id="GO:0004222">
    <property type="term" value="F:metalloendopeptidase activity"/>
    <property type="evidence" value="ECO:0007669"/>
    <property type="project" value="TreeGrafter"/>
</dbReference>
<evidence type="ECO:0000259" key="2">
    <source>
        <dbReference type="Pfam" id="PF01551"/>
    </source>
</evidence>
<dbReference type="AlphaFoldDB" id="A0A942UNH2"/>
<protein>
    <submittedName>
        <fullName evidence="3">M23 family metallopeptidase</fullName>
    </submittedName>
</protein>
<dbReference type="Gene3D" id="2.70.70.10">
    <property type="entry name" value="Glucose Permease (Domain IIA)"/>
    <property type="match status" value="1"/>
</dbReference>
<reference evidence="3 4" key="1">
    <citation type="submission" date="2021-05" db="EMBL/GenBank/DDBJ databases">
        <title>Novel Bacillus species.</title>
        <authorList>
            <person name="Liu G."/>
        </authorList>
    </citation>
    <scope>NUCLEOTIDE SEQUENCE [LARGE SCALE GENOMIC DNA]</scope>
    <source>
        <strain evidence="3 4">FJAT-49682</strain>
    </source>
</reference>
<dbReference type="Proteomes" id="UP000676456">
    <property type="component" value="Unassembled WGS sequence"/>
</dbReference>
<proteinExistence type="predicted"/>
<organism evidence="3 4">
    <name type="scientific">Lederbergia citrea</name>
    <dbReference type="NCBI Taxonomy" id="2833581"/>
    <lineage>
        <taxon>Bacteria</taxon>
        <taxon>Bacillati</taxon>
        <taxon>Bacillota</taxon>
        <taxon>Bacilli</taxon>
        <taxon>Bacillales</taxon>
        <taxon>Bacillaceae</taxon>
        <taxon>Lederbergia</taxon>
    </lineage>
</organism>
<evidence type="ECO:0000256" key="1">
    <source>
        <dbReference type="SAM" id="Phobius"/>
    </source>
</evidence>
<feature type="transmembrane region" description="Helical" evidence="1">
    <location>
        <begin position="62"/>
        <end position="80"/>
    </location>
</feature>
<keyword evidence="4" id="KW-1185">Reference proteome</keyword>
<comment type="caution">
    <text evidence="3">The sequence shown here is derived from an EMBL/GenBank/DDBJ whole genome shotgun (WGS) entry which is preliminary data.</text>
</comment>
<dbReference type="Pfam" id="PF01551">
    <property type="entry name" value="Peptidase_M23"/>
    <property type="match status" value="1"/>
</dbReference>
<accession>A0A942UNH2</accession>
<gene>
    <name evidence="3" type="ORF">KHA91_07345</name>
</gene>
<keyword evidence="1" id="KW-1133">Transmembrane helix</keyword>
<keyword evidence="1" id="KW-0472">Membrane</keyword>
<dbReference type="PANTHER" id="PTHR21666:SF274">
    <property type="entry name" value="STAGE IV SPORULATION PROTEIN FA"/>
    <property type="match status" value="1"/>
</dbReference>
<dbReference type="InterPro" id="IPR016047">
    <property type="entry name" value="M23ase_b-sheet_dom"/>
</dbReference>
<dbReference type="InterPro" id="IPR050570">
    <property type="entry name" value="Cell_wall_metabolism_enzyme"/>
</dbReference>
<dbReference type="InterPro" id="IPR011055">
    <property type="entry name" value="Dup_hybrid_motif"/>
</dbReference>
<name>A0A942UNH2_9BACI</name>
<sequence length="255" mass="28475">MSRRANDIRKQIAKRRKLNYSSRENSFFQEPAVFRDEDGIEKSVYESVPDESIHPLWNRNLFLLKILCSAALVLLVAIIFKSPSPAFEQVRSSVKASMEKEFQFAAVSNWYEGKFGKPLALLPEKNTENPVHSSEQVDYAVPVSGKILAQFSDDGRGIILETGTGAEVKTMTGGIVVFAGNKEDIGHTVIIQHPDQSESWYGKLDAISVKPREKVEAGKIIGTVSSGKEGKVGEFYFAIKQENEFIDPIQVMNFE</sequence>
<keyword evidence="1" id="KW-0812">Transmembrane</keyword>
<dbReference type="EMBL" id="JAGYPN010000001">
    <property type="protein sequence ID" value="MBS4222572.1"/>
    <property type="molecule type" value="Genomic_DNA"/>
</dbReference>
<evidence type="ECO:0000313" key="3">
    <source>
        <dbReference type="EMBL" id="MBS4222572.1"/>
    </source>
</evidence>
<feature type="domain" description="M23ase beta-sheet core" evidence="2">
    <location>
        <begin position="156"/>
        <end position="248"/>
    </location>
</feature>
<dbReference type="SUPFAM" id="SSF51261">
    <property type="entry name" value="Duplicated hybrid motif"/>
    <property type="match status" value="1"/>
</dbReference>
<dbReference type="PANTHER" id="PTHR21666">
    <property type="entry name" value="PEPTIDASE-RELATED"/>
    <property type="match status" value="1"/>
</dbReference>
<dbReference type="CDD" id="cd12797">
    <property type="entry name" value="M23_peptidase"/>
    <property type="match status" value="1"/>
</dbReference>
<evidence type="ECO:0000313" key="4">
    <source>
        <dbReference type="Proteomes" id="UP000676456"/>
    </source>
</evidence>
<dbReference type="RefSeq" id="WP_213097515.1">
    <property type="nucleotide sequence ID" value="NZ_JAGYPN010000001.1"/>
</dbReference>